<accession>A0A0R0L7A3</accession>
<dbReference type="EMBL" id="CM000835">
    <property type="protein sequence ID" value="KRH73193.1"/>
    <property type="molecule type" value="Genomic_DNA"/>
</dbReference>
<evidence type="ECO:0000313" key="1">
    <source>
        <dbReference type="EMBL" id="KRH73193.1"/>
    </source>
</evidence>
<dbReference type="Proteomes" id="UP000008827">
    <property type="component" value="Chromosome 2"/>
</dbReference>
<dbReference type="Gramene" id="KRH73193">
    <property type="protein sequence ID" value="KRH73193"/>
    <property type="gene ID" value="GLYMA_02G257500"/>
</dbReference>
<sequence>MISAVEFMLSPKRKSKSKFNCDLDYAEHSLELREMQKRRNVIPCITQMVMMGGDLGRALELGCGNNSNYTKNEIIDKTPKSQFG</sequence>
<protein>
    <submittedName>
        <fullName evidence="1 2">Uncharacterized protein</fullName>
    </submittedName>
</protein>
<dbReference type="EnsemblPlants" id="KRH73193">
    <property type="protein sequence ID" value="KRH73193"/>
    <property type="gene ID" value="GLYMA_02G257500"/>
</dbReference>
<evidence type="ECO:0000313" key="3">
    <source>
        <dbReference type="Proteomes" id="UP000008827"/>
    </source>
</evidence>
<organism evidence="1">
    <name type="scientific">Glycine max</name>
    <name type="common">Soybean</name>
    <name type="synonym">Glycine hispida</name>
    <dbReference type="NCBI Taxonomy" id="3847"/>
    <lineage>
        <taxon>Eukaryota</taxon>
        <taxon>Viridiplantae</taxon>
        <taxon>Streptophyta</taxon>
        <taxon>Embryophyta</taxon>
        <taxon>Tracheophyta</taxon>
        <taxon>Spermatophyta</taxon>
        <taxon>Magnoliopsida</taxon>
        <taxon>eudicotyledons</taxon>
        <taxon>Gunneridae</taxon>
        <taxon>Pentapetalae</taxon>
        <taxon>rosids</taxon>
        <taxon>fabids</taxon>
        <taxon>Fabales</taxon>
        <taxon>Fabaceae</taxon>
        <taxon>Papilionoideae</taxon>
        <taxon>50 kb inversion clade</taxon>
        <taxon>NPAAA clade</taxon>
        <taxon>indigoferoid/millettioid clade</taxon>
        <taxon>Phaseoleae</taxon>
        <taxon>Glycine</taxon>
        <taxon>Glycine subgen. Soja</taxon>
    </lineage>
</organism>
<reference evidence="1 2" key="1">
    <citation type="journal article" date="2010" name="Nature">
        <title>Genome sequence of the palaeopolyploid soybean.</title>
        <authorList>
            <person name="Schmutz J."/>
            <person name="Cannon S.B."/>
            <person name="Schlueter J."/>
            <person name="Ma J."/>
            <person name="Mitros T."/>
            <person name="Nelson W."/>
            <person name="Hyten D.L."/>
            <person name="Song Q."/>
            <person name="Thelen J.J."/>
            <person name="Cheng J."/>
            <person name="Xu D."/>
            <person name="Hellsten U."/>
            <person name="May G.D."/>
            <person name="Yu Y."/>
            <person name="Sakurai T."/>
            <person name="Umezawa T."/>
            <person name="Bhattacharyya M.K."/>
            <person name="Sandhu D."/>
            <person name="Valliyodan B."/>
            <person name="Lindquist E."/>
            <person name="Peto M."/>
            <person name="Grant D."/>
            <person name="Shu S."/>
            <person name="Goodstein D."/>
            <person name="Barry K."/>
            <person name="Futrell-Griggs M."/>
            <person name="Abernathy B."/>
            <person name="Du J."/>
            <person name="Tian Z."/>
            <person name="Zhu L."/>
            <person name="Gill N."/>
            <person name="Joshi T."/>
            <person name="Libault M."/>
            <person name="Sethuraman A."/>
            <person name="Zhang X.-C."/>
            <person name="Shinozaki K."/>
            <person name="Nguyen H.T."/>
            <person name="Wing R.A."/>
            <person name="Cregan P."/>
            <person name="Specht J."/>
            <person name="Grimwood J."/>
            <person name="Rokhsar D."/>
            <person name="Stacey G."/>
            <person name="Shoemaker R.C."/>
            <person name="Jackson S.A."/>
        </authorList>
    </citation>
    <scope>NUCLEOTIDE SEQUENCE</scope>
    <source>
        <strain evidence="2">cv. Williams 82</strain>
        <tissue evidence="1">Callus</tissue>
    </source>
</reference>
<proteinExistence type="predicted"/>
<gene>
    <name evidence="1" type="ORF">GLYMA_02G257500</name>
</gene>
<dbReference type="InParanoid" id="A0A0R0L7A3"/>
<dbReference type="AlphaFoldDB" id="A0A0R0L7A3"/>
<evidence type="ECO:0000313" key="2">
    <source>
        <dbReference type="EnsemblPlants" id="KRH73193"/>
    </source>
</evidence>
<name>A0A0R0L7A3_SOYBN</name>
<reference evidence="2" key="2">
    <citation type="submission" date="2018-02" db="UniProtKB">
        <authorList>
            <consortium name="EnsemblPlants"/>
        </authorList>
    </citation>
    <scope>IDENTIFICATION</scope>
    <source>
        <strain evidence="2">Williams 82</strain>
    </source>
</reference>
<reference evidence="1" key="3">
    <citation type="submission" date="2018-07" db="EMBL/GenBank/DDBJ databases">
        <title>WGS assembly of Glycine max.</title>
        <authorList>
            <person name="Schmutz J."/>
            <person name="Cannon S."/>
            <person name="Schlueter J."/>
            <person name="Ma J."/>
            <person name="Mitros T."/>
            <person name="Nelson W."/>
            <person name="Hyten D."/>
            <person name="Song Q."/>
            <person name="Thelen J."/>
            <person name="Cheng J."/>
            <person name="Xu D."/>
            <person name="Hellsten U."/>
            <person name="May G."/>
            <person name="Yu Y."/>
            <person name="Sakurai T."/>
            <person name="Umezawa T."/>
            <person name="Bhattacharyya M."/>
            <person name="Sandhu D."/>
            <person name="Valliyodan B."/>
            <person name="Lindquist E."/>
            <person name="Peto M."/>
            <person name="Grant D."/>
            <person name="Shu S."/>
            <person name="Goodstein D."/>
            <person name="Barry K."/>
            <person name="Futrell-Griggs M."/>
            <person name="Abernathy B."/>
            <person name="Du J."/>
            <person name="Tian Z."/>
            <person name="Zhu L."/>
            <person name="Gill N."/>
            <person name="Joshi T."/>
            <person name="Libault M."/>
            <person name="Sethuraman A."/>
            <person name="Zhang X."/>
            <person name="Shinozaki K."/>
            <person name="Nguyen H."/>
            <person name="Wing R."/>
            <person name="Cregan P."/>
            <person name="Specht J."/>
            <person name="Grimwood J."/>
            <person name="Rokhsar D."/>
            <person name="Stacey G."/>
            <person name="Shoemaker R."/>
            <person name="Jackson S."/>
        </authorList>
    </citation>
    <scope>NUCLEOTIDE SEQUENCE</scope>
    <source>
        <tissue evidence="1">Callus</tissue>
    </source>
</reference>
<keyword evidence="3" id="KW-1185">Reference proteome</keyword>